<dbReference type="PANTHER" id="PTHR37938">
    <property type="entry name" value="BLL0215 PROTEIN"/>
    <property type="match status" value="1"/>
</dbReference>
<keyword evidence="2" id="KW-0472">Membrane</keyword>
<protein>
    <recommendedName>
        <fullName evidence="3">YdbS-like PH domain-containing protein</fullName>
    </recommendedName>
</protein>
<organism evidence="4 5">
    <name type="scientific">Cellulomonas humilata</name>
    <dbReference type="NCBI Taxonomy" id="144055"/>
    <lineage>
        <taxon>Bacteria</taxon>
        <taxon>Bacillati</taxon>
        <taxon>Actinomycetota</taxon>
        <taxon>Actinomycetes</taxon>
        <taxon>Micrococcales</taxon>
        <taxon>Cellulomonadaceae</taxon>
        <taxon>Cellulomonas</taxon>
    </lineage>
</organism>
<feature type="transmembrane region" description="Helical" evidence="2">
    <location>
        <begin position="41"/>
        <end position="63"/>
    </location>
</feature>
<gene>
    <name evidence="4" type="ORF">J2X26_004234</name>
</gene>
<dbReference type="Pfam" id="PF03703">
    <property type="entry name" value="bPH_2"/>
    <property type="match status" value="1"/>
</dbReference>
<reference evidence="4 5" key="1">
    <citation type="submission" date="2023-07" db="EMBL/GenBank/DDBJ databases">
        <title>Sorghum-associated microbial communities from plants grown in Nebraska, USA.</title>
        <authorList>
            <person name="Schachtman D."/>
        </authorList>
    </citation>
    <scope>NUCLEOTIDE SEQUENCE [LARGE SCALE GENOMIC DNA]</scope>
    <source>
        <strain evidence="4 5">BE332</strain>
    </source>
</reference>
<evidence type="ECO:0000256" key="1">
    <source>
        <dbReference type="SAM" id="MobiDB-lite"/>
    </source>
</evidence>
<evidence type="ECO:0000256" key="2">
    <source>
        <dbReference type="SAM" id="Phobius"/>
    </source>
</evidence>
<keyword evidence="5" id="KW-1185">Reference proteome</keyword>
<dbReference type="EMBL" id="JAUSVB010000007">
    <property type="protein sequence ID" value="MDQ0375891.1"/>
    <property type="molecule type" value="Genomic_DNA"/>
</dbReference>
<feature type="compositionally biased region" description="Low complexity" evidence="1">
    <location>
        <begin position="182"/>
        <end position="199"/>
    </location>
</feature>
<feature type="domain" description="YdbS-like PH" evidence="3">
    <location>
        <begin position="88"/>
        <end position="155"/>
    </location>
</feature>
<feature type="region of interest" description="Disordered" evidence="1">
    <location>
        <begin position="176"/>
        <end position="255"/>
    </location>
</feature>
<sequence>MTAMNTVEQTLAGHRTLRKYVLPGERVVLTRRSHWGKLAEPALSTFVGFVVVAWLVEVAATAVGKNSEWLWWLWVAVLVRLVWKVLDWRNEWFVATDKRMLLLYGLVTKKVSMMPLVKVTDMRYSRSITGRVLGYGEFLMESAGQDQALSRISWVANPDSTYRELCAIIFTPTQAPQAGQNRPPSVAVRRPAPADPVAAERGVAWPPLHEVRPDDTQPISIPPRRPAGDDDGPGWTVSGERGTFVPVQEPDRYDD</sequence>
<proteinExistence type="predicted"/>
<accession>A0ABU0ELG5</accession>
<dbReference type="InterPro" id="IPR005182">
    <property type="entry name" value="YdbS-like_PH"/>
</dbReference>
<comment type="caution">
    <text evidence="4">The sequence shown here is derived from an EMBL/GenBank/DDBJ whole genome shotgun (WGS) entry which is preliminary data.</text>
</comment>
<keyword evidence="2" id="KW-0812">Transmembrane</keyword>
<dbReference type="PANTHER" id="PTHR37938:SF1">
    <property type="entry name" value="BLL0215 PROTEIN"/>
    <property type="match status" value="1"/>
</dbReference>
<evidence type="ECO:0000313" key="4">
    <source>
        <dbReference type="EMBL" id="MDQ0375891.1"/>
    </source>
</evidence>
<keyword evidence="2" id="KW-1133">Transmembrane helix</keyword>
<evidence type="ECO:0000313" key="5">
    <source>
        <dbReference type="Proteomes" id="UP001239626"/>
    </source>
</evidence>
<evidence type="ECO:0000259" key="3">
    <source>
        <dbReference type="Pfam" id="PF03703"/>
    </source>
</evidence>
<name>A0ABU0ELG5_9CELL</name>
<dbReference type="Proteomes" id="UP001239626">
    <property type="component" value="Unassembled WGS sequence"/>
</dbReference>
<feature type="transmembrane region" description="Helical" evidence="2">
    <location>
        <begin position="69"/>
        <end position="86"/>
    </location>
</feature>